<organism evidence="1 2">
    <name type="scientific">Canavalia gladiata</name>
    <name type="common">Sword bean</name>
    <name type="synonym">Dolichos gladiatus</name>
    <dbReference type="NCBI Taxonomy" id="3824"/>
    <lineage>
        <taxon>Eukaryota</taxon>
        <taxon>Viridiplantae</taxon>
        <taxon>Streptophyta</taxon>
        <taxon>Embryophyta</taxon>
        <taxon>Tracheophyta</taxon>
        <taxon>Spermatophyta</taxon>
        <taxon>Magnoliopsida</taxon>
        <taxon>eudicotyledons</taxon>
        <taxon>Gunneridae</taxon>
        <taxon>Pentapetalae</taxon>
        <taxon>rosids</taxon>
        <taxon>fabids</taxon>
        <taxon>Fabales</taxon>
        <taxon>Fabaceae</taxon>
        <taxon>Papilionoideae</taxon>
        <taxon>50 kb inversion clade</taxon>
        <taxon>NPAAA clade</taxon>
        <taxon>indigoferoid/millettioid clade</taxon>
        <taxon>Phaseoleae</taxon>
        <taxon>Canavalia</taxon>
    </lineage>
</organism>
<sequence length="114" mass="12278">MSGITGLLEGQDGNCALWSICGIMGFLEGQNGNCAICGIIGFLEGQNGNCALTRTEFPLCDFRRHIRRDLCVSLDPFEENGAQEAWLGLGNSFCGIVTYAIKQLLPAMRATNST</sequence>
<reference evidence="1 2" key="1">
    <citation type="submission" date="2024-01" db="EMBL/GenBank/DDBJ databases">
        <title>The genomes of 5 underutilized Papilionoideae crops provide insights into root nodulation and disease resistanc.</title>
        <authorList>
            <person name="Jiang F."/>
        </authorList>
    </citation>
    <scope>NUCLEOTIDE SEQUENCE [LARGE SCALE GENOMIC DNA]</scope>
    <source>
        <strain evidence="1">LVBAO_FW01</strain>
        <tissue evidence="1">Leaves</tissue>
    </source>
</reference>
<accession>A0AAN9LQH3</accession>
<evidence type="ECO:0000313" key="1">
    <source>
        <dbReference type="EMBL" id="KAK7339941.1"/>
    </source>
</evidence>
<dbReference type="AlphaFoldDB" id="A0AAN9LQH3"/>
<evidence type="ECO:0000313" key="2">
    <source>
        <dbReference type="Proteomes" id="UP001367508"/>
    </source>
</evidence>
<keyword evidence="2" id="KW-1185">Reference proteome</keyword>
<gene>
    <name evidence="1" type="ORF">VNO77_20629</name>
</gene>
<dbReference type="Proteomes" id="UP001367508">
    <property type="component" value="Unassembled WGS sequence"/>
</dbReference>
<protein>
    <submittedName>
        <fullName evidence="1">Uncharacterized protein</fullName>
    </submittedName>
</protein>
<dbReference type="EMBL" id="JAYMYQ010000004">
    <property type="protein sequence ID" value="KAK7339941.1"/>
    <property type="molecule type" value="Genomic_DNA"/>
</dbReference>
<name>A0AAN9LQH3_CANGL</name>
<comment type="caution">
    <text evidence="1">The sequence shown here is derived from an EMBL/GenBank/DDBJ whole genome shotgun (WGS) entry which is preliminary data.</text>
</comment>
<proteinExistence type="predicted"/>